<reference evidence="2 3" key="1">
    <citation type="submission" date="2018-01" db="EMBL/GenBank/DDBJ databases">
        <title>Halomonas endophytica sp. nov., isolated from storage liquid in the stems of Populus euphratica.</title>
        <authorList>
            <person name="Chen C."/>
        </authorList>
    </citation>
    <scope>NUCLEOTIDE SEQUENCE [LARGE SCALE GENOMIC DNA]</scope>
    <source>
        <strain evidence="2 3">MC28</strain>
    </source>
</reference>
<keyword evidence="1" id="KW-0812">Transmembrane</keyword>
<proteinExistence type="predicted"/>
<keyword evidence="1" id="KW-0472">Membrane</keyword>
<evidence type="ECO:0000256" key="1">
    <source>
        <dbReference type="SAM" id="Phobius"/>
    </source>
</evidence>
<protein>
    <submittedName>
        <fullName evidence="2">Uncharacterized protein</fullName>
    </submittedName>
</protein>
<dbReference type="Proteomes" id="UP000235803">
    <property type="component" value="Unassembled WGS sequence"/>
</dbReference>
<gene>
    <name evidence="2" type="ORF">C1H69_10185</name>
</gene>
<dbReference type="OrthoDB" id="8970903at2"/>
<dbReference type="EMBL" id="PNRF01000020">
    <property type="protein sequence ID" value="PMR75285.1"/>
    <property type="molecule type" value="Genomic_DNA"/>
</dbReference>
<dbReference type="RefSeq" id="WP_102653299.1">
    <property type="nucleotide sequence ID" value="NZ_PNRF01000020.1"/>
</dbReference>
<sequence>MNLGVLRSALTHRLAMILLWTGLVVLAAIAVNLVGIRVVGDAQDWRLWLDRHAGVFLVWRLCLYGVTAWGWWWMRQRLRRRDGSPETHARLMRTEVAAVLAIVLLEGSVLLPAP</sequence>
<keyword evidence="3" id="KW-1185">Reference proteome</keyword>
<feature type="transmembrane region" description="Helical" evidence="1">
    <location>
        <begin position="14"/>
        <end position="36"/>
    </location>
</feature>
<evidence type="ECO:0000313" key="2">
    <source>
        <dbReference type="EMBL" id="PMR75285.1"/>
    </source>
</evidence>
<comment type="caution">
    <text evidence="2">The sequence shown here is derived from an EMBL/GenBank/DDBJ whole genome shotgun (WGS) entry which is preliminary data.</text>
</comment>
<feature type="transmembrane region" description="Helical" evidence="1">
    <location>
        <begin position="56"/>
        <end position="74"/>
    </location>
</feature>
<accession>A0A2N7U4B8</accession>
<evidence type="ECO:0000313" key="3">
    <source>
        <dbReference type="Proteomes" id="UP000235803"/>
    </source>
</evidence>
<keyword evidence="1" id="KW-1133">Transmembrane helix</keyword>
<name>A0A2N7U4B8_9GAMM</name>
<organism evidence="2 3">
    <name type="scientific">Billgrantia endophytica</name>
    <dbReference type="NCBI Taxonomy" id="2033802"/>
    <lineage>
        <taxon>Bacteria</taxon>
        <taxon>Pseudomonadati</taxon>
        <taxon>Pseudomonadota</taxon>
        <taxon>Gammaproteobacteria</taxon>
        <taxon>Oceanospirillales</taxon>
        <taxon>Halomonadaceae</taxon>
        <taxon>Billgrantia</taxon>
    </lineage>
</organism>
<dbReference type="AlphaFoldDB" id="A0A2N7U4B8"/>